<evidence type="ECO:0000313" key="5">
    <source>
        <dbReference type="EMBL" id="APA98914.1"/>
    </source>
</evidence>
<evidence type="ECO:0000313" key="8">
    <source>
        <dbReference type="Proteomes" id="UP000180166"/>
    </source>
</evidence>
<dbReference type="PROSITE" id="PS50893">
    <property type="entry name" value="ABC_TRANSPORTER_2"/>
    <property type="match status" value="1"/>
</dbReference>
<reference evidence="6 7" key="2">
    <citation type="journal article" date="2016" name="Genome Announc.">
        <title>Draft Genome Sequence of Erythromycin- and Oxytetracycline-Sensitive Nocardia seriolae Strain U-1 (NBRC 110359).</title>
        <authorList>
            <person name="Imajoh M."/>
            <person name="Sukeda M."/>
            <person name="Shimizu M."/>
            <person name="Yamane J."/>
            <person name="Ohnishi K."/>
            <person name="Oshima S."/>
        </authorList>
    </citation>
    <scope>NUCLEOTIDE SEQUENCE [LARGE SCALE GENOMIC DNA]</scope>
    <source>
        <strain evidence="6 7">U-1</strain>
    </source>
</reference>
<dbReference type="SMART" id="SM00382">
    <property type="entry name" value="AAA"/>
    <property type="match status" value="1"/>
</dbReference>
<dbReference type="SUPFAM" id="SSF52540">
    <property type="entry name" value="P-loop containing nucleoside triphosphate hydrolases"/>
    <property type="match status" value="1"/>
</dbReference>
<dbReference type="InterPro" id="IPR017871">
    <property type="entry name" value="ABC_transporter-like_CS"/>
</dbReference>
<dbReference type="Proteomes" id="UP000180166">
    <property type="component" value="Chromosome"/>
</dbReference>
<dbReference type="InterPro" id="IPR003439">
    <property type="entry name" value="ABC_transporter-like_ATP-bd"/>
</dbReference>
<dbReference type="InterPro" id="IPR003593">
    <property type="entry name" value="AAA+_ATPase"/>
</dbReference>
<dbReference type="Proteomes" id="UP000037179">
    <property type="component" value="Unassembled WGS sequence"/>
</dbReference>
<keyword evidence="5" id="KW-0449">Lipoprotein</keyword>
<dbReference type="InterPro" id="IPR050166">
    <property type="entry name" value="ABC_transporter_ATP-bind"/>
</dbReference>
<evidence type="ECO:0000256" key="1">
    <source>
        <dbReference type="ARBA" id="ARBA00022448"/>
    </source>
</evidence>
<evidence type="ECO:0000259" key="4">
    <source>
        <dbReference type="PROSITE" id="PS50893"/>
    </source>
</evidence>
<reference evidence="7" key="1">
    <citation type="submission" date="2015-07" db="EMBL/GenBank/DDBJ databases">
        <title>Nocardia seriolae U-1 whole genome shotgun sequence.</title>
        <authorList>
            <person name="Imajoh M."/>
            <person name="Fukumoto Y."/>
            <person name="Sukeda M."/>
            <person name="Yamane J."/>
            <person name="Yamasaki K."/>
            <person name="Shimizu M."/>
            <person name="Ohnishi K."/>
            <person name="Oshima S."/>
        </authorList>
    </citation>
    <scope>NUCLEOTIDE SEQUENCE [LARGE SCALE GENOMIC DNA]</scope>
    <source>
        <strain evidence="7">U-1</strain>
    </source>
</reference>
<dbReference type="PANTHER" id="PTHR42788:SF13">
    <property type="entry name" value="ALIPHATIC SULFONATES IMPORT ATP-BINDING PROTEIN SSUB"/>
    <property type="match status" value="1"/>
</dbReference>
<dbReference type="RefSeq" id="WP_036547780.1">
    <property type="nucleotide sequence ID" value="NZ_AP028459.1"/>
</dbReference>
<proteinExistence type="predicted"/>
<dbReference type="Gene3D" id="3.40.50.300">
    <property type="entry name" value="P-loop containing nucleotide triphosphate hydrolases"/>
    <property type="match status" value="1"/>
</dbReference>
<dbReference type="Pfam" id="PF00005">
    <property type="entry name" value="ABC_tran"/>
    <property type="match status" value="1"/>
</dbReference>
<gene>
    <name evidence="5" type="ORF">NS506_04868</name>
    <name evidence="6" type="ORF">NSK11_contig00054-0040</name>
</gene>
<protein>
    <submittedName>
        <fullName evidence="5">Lipoprotein-releasing system ATP-binding protein LolD</fullName>
    </submittedName>
    <submittedName>
        <fullName evidence="6">Taurine ABC transporter ATP-binding protein</fullName>
    </submittedName>
</protein>
<dbReference type="PANTHER" id="PTHR42788">
    <property type="entry name" value="TAURINE IMPORT ATP-BINDING PROTEIN-RELATED"/>
    <property type="match status" value="1"/>
</dbReference>
<accession>A0ABC9YVG7</accession>
<evidence type="ECO:0000256" key="2">
    <source>
        <dbReference type="ARBA" id="ARBA00022741"/>
    </source>
</evidence>
<keyword evidence="3 6" id="KW-0067">ATP-binding</keyword>
<dbReference type="InterPro" id="IPR027417">
    <property type="entry name" value="P-loop_NTPase"/>
</dbReference>
<feature type="domain" description="ABC transporter" evidence="4">
    <location>
        <begin position="9"/>
        <end position="240"/>
    </location>
</feature>
<reference evidence="5 8" key="3">
    <citation type="submission" date="2016-10" db="EMBL/GenBank/DDBJ databases">
        <title>Genome sequence of Nocardia seriolae strain EM150506, isolated from Anguila japonica.</title>
        <authorList>
            <person name="Han H.-J."/>
        </authorList>
    </citation>
    <scope>NUCLEOTIDE SEQUENCE [LARGE SCALE GENOMIC DNA]</scope>
    <source>
        <strain evidence="5 8">EM150506</strain>
    </source>
</reference>
<dbReference type="EMBL" id="BBYQ01000054">
    <property type="protein sequence ID" value="GAP29370.1"/>
    <property type="molecule type" value="Genomic_DNA"/>
</dbReference>
<evidence type="ECO:0000256" key="3">
    <source>
        <dbReference type="ARBA" id="ARBA00022840"/>
    </source>
</evidence>
<dbReference type="KEGG" id="nsr:NS506_04868"/>
<dbReference type="AlphaFoldDB" id="A0ABC9YVG7"/>
<dbReference type="CDD" id="cd03293">
    <property type="entry name" value="ABC_NrtD_SsuB_transporters"/>
    <property type="match status" value="1"/>
</dbReference>
<name>A0ABC9YVG7_9NOCA</name>
<keyword evidence="7" id="KW-1185">Reference proteome</keyword>
<evidence type="ECO:0000313" key="6">
    <source>
        <dbReference type="EMBL" id="GAP29370.1"/>
    </source>
</evidence>
<evidence type="ECO:0000313" key="7">
    <source>
        <dbReference type="Proteomes" id="UP000037179"/>
    </source>
</evidence>
<keyword evidence="1" id="KW-0813">Transport</keyword>
<dbReference type="PROSITE" id="PS00211">
    <property type="entry name" value="ABC_TRANSPORTER_1"/>
    <property type="match status" value="1"/>
</dbReference>
<dbReference type="EMBL" id="CP017839">
    <property type="protein sequence ID" value="APA98914.1"/>
    <property type="molecule type" value="Genomic_DNA"/>
</dbReference>
<keyword evidence="2" id="KW-0547">Nucleotide-binding</keyword>
<sequence length="263" mass="28771">MTVALRDRVVLTEVSKTYDTPTGSTVALSPTDLVIEPGEFVSVVGPSGCGKTTLLQLLGGFLPPSSGSLLVGQDHIDGPGPERGVVFQTPTLYPWLSVRGNIEFGPKCRGVDRKTRRAAAERMLALVGLVEFGGKRPYELSGGMQQRAQIARVLVNDPRIILMDEPFGALDQLTRERLQVELLRVWREAGKTIVFVTHSVEEAVFLSTRVLVMSARPGRIILDRRIRLPDDDDAGVRELAVTATPEFQALKTELAKAIYEAHS</sequence>
<organism evidence="6 7">
    <name type="scientific">Nocardia seriolae</name>
    <dbReference type="NCBI Taxonomy" id="37332"/>
    <lineage>
        <taxon>Bacteria</taxon>
        <taxon>Bacillati</taxon>
        <taxon>Actinomycetota</taxon>
        <taxon>Actinomycetes</taxon>
        <taxon>Mycobacteriales</taxon>
        <taxon>Nocardiaceae</taxon>
        <taxon>Nocardia</taxon>
    </lineage>
</organism>
<dbReference type="GO" id="GO:0005524">
    <property type="term" value="F:ATP binding"/>
    <property type="evidence" value="ECO:0007669"/>
    <property type="project" value="UniProtKB-KW"/>
</dbReference>